<evidence type="ECO:0000313" key="4">
    <source>
        <dbReference type="Proteomes" id="UP000502136"/>
    </source>
</evidence>
<accession>A0A6H2GWU8</accession>
<evidence type="ECO:0000256" key="2">
    <source>
        <dbReference type="SAM" id="MobiDB-lite"/>
    </source>
</evidence>
<protein>
    <submittedName>
        <fullName evidence="3">Uncharacterized protein</fullName>
    </submittedName>
</protein>
<dbReference type="InterPro" id="IPR011990">
    <property type="entry name" value="TPR-like_helical_dom_sf"/>
</dbReference>
<dbReference type="InterPro" id="IPR019734">
    <property type="entry name" value="TPR_rpt"/>
</dbReference>
<reference evidence="3 4" key="1">
    <citation type="submission" date="2020-04" db="EMBL/GenBank/DDBJ databases">
        <title>Novel Paenibacillus strain UniB2 isolated from commercial digestive syrup.</title>
        <authorList>
            <person name="Thorat V."/>
            <person name="Kirdat K."/>
            <person name="Tiwarekar B."/>
            <person name="Yadav A."/>
        </authorList>
    </citation>
    <scope>NUCLEOTIDE SEQUENCE [LARGE SCALE GENOMIC DNA]</scope>
    <source>
        <strain evidence="3 4">UniB2</strain>
    </source>
</reference>
<dbReference type="Gene3D" id="1.25.40.10">
    <property type="entry name" value="Tetratricopeptide repeat domain"/>
    <property type="match status" value="1"/>
</dbReference>
<dbReference type="Proteomes" id="UP000502136">
    <property type="component" value="Chromosome"/>
</dbReference>
<evidence type="ECO:0000256" key="1">
    <source>
        <dbReference type="PROSITE-ProRule" id="PRU00339"/>
    </source>
</evidence>
<dbReference type="SUPFAM" id="SSF48452">
    <property type="entry name" value="TPR-like"/>
    <property type="match status" value="1"/>
</dbReference>
<evidence type="ECO:0000313" key="3">
    <source>
        <dbReference type="EMBL" id="QJC51903.1"/>
    </source>
</evidence>
<dbReference type="EMBL" id="CP051428">
    <property type="protein sequence ID" value="QJC51903.1"/>
    <property type="molecule type" value="Genomic_DNA"/>
</dbReference>
<dbReference type="PROSITE" id="PS50005">
    <property type="entry name" value="TPR"/>
    <property type="match status" value="1"/>
</dbReference>
<keyword evidence="1" id="KW-0802">TPR repeat</keyword>
<dbReference type="KEGG" id="palr:HGI30_10310"/>
<dbReference type="RefSeq" id="WP_168907481.1">
    <property type="nucleotide sequence ID" value="NZ_CP051428.1"/>
</dbReference>
<proteinExistence type="predicted"/>
<name>A0A6H2GWU8_9BACL</name>
<feature type="region of interest" description="Disordered" evidence="2">
    <location>
        <begin position="70"/>
        <end position="107"/>
    </location>
</feature>
<dbReference type="SMART" id="SM00028">
    <property type="entry name" value="TPR"/>
    <property type="match status" value="3"/>
</dbReference>
<organism evidence="3 4">
    <name type="scientific">Paenibacillus albicereus</name>
    <dbReference type="NCBI Taxonomy" id="2726185"/>
    <lineage>
        <taxon>Bacteria</taxon>
        <taxon>Bacillati</taxon>
        <taxon>Bacillota</taxon>
        <taxon>Bacilli</taxon>
        <taxon>Bacillales</taxon>
        <taxon>Paenibacillaceae</taxon>
        <taxon>Paenibacillus</taxon>
    </lineage>
</organism>
<sequence length="281" mass="30967">MFEPMFAVMNEMLDDIMLRCPGCSPDEREQLLKQLIHLRSASDQFIEEWLAFEEKLADFQDAYPQEAAAAGFHGPAGLPRDAAPQSGRNGRSRGGAHEPTSRLGKAKLPLMQEPPELGGSPAYGGGGYPPTAWGHAAADAPRPATDEEIAACVAKGQGYFNLFMFPQAIGQFQEAVWLAPEFNLARLYLAMSLMHTKQWSDAELHFKLLATLSEHPRWQAISFNALGCIQAVRLNMELAERLFRQALKMDPSFEDPAINLKSCLNQAQGPLSLYFGSAELT</sequence>
<feature type="repeat" description="TPR" evidence="1">
    <location>
        <begin position="220"/>
        <end position="253"/>
    </location>
</feature>
<keyword evidence="4" id="KW-1185">Reference proteome</keyword>
<gene>
    <name evidence="3" type="ORF">HGI30_10310</name>
</gene>
<dbReference type="AlphaFoldDB" id="A0A6H2GWU8"/>